<dbReference type="FunFam" id="2.130.10.10:FF:000073">
    <property type="entry name" value="DNA damage-binding protein 1"/>
    <property type="match status" value="1"/>
</dbReference>
<evidence type="ECO:0000259" key="11">
    <source>
        <dbReference type="Pfam" id="PF03178"/>
    </source>
</evidence>
<evidence type="ECO:0000256" key="5">
    <source>
        <dbReference type="ARBA" id="ARBA00014577"/>
    </source>
</evidence>
<dbReference type="Proteomes" id="UP001055712">
    <property type="component" value="Unassembled WGS sequence"/>
</dbReference>
<dbReference type="InterPro" id="IPR058543">
    <property type="entry name" value="Beta-prop_RSE1/DDB1/CPSF1_2nd"/>
</dbReference>
<dbReference type="GO" id="GO:0006281">
    <property type="term" value="P:DNA repair"/>
    <property type="evidence" value="ECO:0007669"/>
    <property type="project" value="UniProtKB-KW"/>
</dbReference>
<comment type="subcellular location">
    <subcellularLocation>
        <location evidence="2">Cytoplasm</location>
    </subcellularLocation>
    <subcellularLocation>
        <location evidence="1">Nucleus</location>
    </subcellularLocation>
</comment>
<dbReference type="SUPFAM" id="SSF50978">
    <property type="entry name" value="WD40 repeat-like"/>
    <property type="match status" value="1"/>
</dbReference>
<feature type="domain" description="RSE1/DDB1/CPSF1 first beta-propeller" evidence="12">
    <location>
        <begin position="23"/>
        <end position="377"/>
    </location>
</feature>
<dbReference type="Pfam" id="PF10433">
    <property type="entry name" value="Beta-prop_RSE1_1st"/>
    <property type="match status" value="1"/>
</dbReference>
<gene>
    <name evidence="14" type="ORF">D9Q98_010135</name>
</gene>
<comment type="caution">
    <text evidence="14">The sequence shown here is derived from an EMBL/GenBank/DDBJ whole genome shotgun (WGS) entry which is preliminary data.</text>
</comment>
<keyword evidence="9" id="KW-0234">DNA repair</keyword>
<keyword evidence="7" id="KW-0227">DNA damage</keyword>
<dbReference type="GO" id="GO:0005737">
    <property type="term" value="C:cytoplasm"/>
    <property type="evidence" value="ECO:0007669"/>
    <property type="project" value="UniProtKB-SubCell"/>
</dbReference>
<evidence type="ECO:0000256" key="10">
    <source>
        <dbReference type="ARBA" id="ARBA00023242"/>
    </source>
</evidence>
<dbReference type="Gene3D" id="2.130.10.10">
    <property type="entry name" value="YVTN repeat-like/Quinoprotein amine dehydrogenase"/>
    <property type="match status" value="3"/>
</dbReference>
<dbReference type="InterPro" id="IPR018846">
    <property type="entry name" value="Beta-prop_RSE1/DDB1/CPSF1_1st"/>
</dbReference>
<name>A0A9D4TMX0_CHLVU</name>
<sequence>MVLELGQEGCQFNYVVSAHKPTSVQHSAVGHFTSATDLNLIISKSTRLEVHRLTPEGLQGVLDVALYGRVAALQLFRPASEPRDLLLLLTERNKFCVLAFDEASGELVTRANGDASDRVGRQVELGQRGLVDPQQRLIGLHIYDGLLKVIPMDERGGLQEAFNVRLDELKVVDLAFLEGCAAPTVAVLFEDTKEQRHVKTYEVSLREKELLEGPWQQSNLDAGASMLIPVPGSGGAVVVGESVITFVSATAVRSTAIKPTLVKAYGQVDEDGSRFLLSDFLGNLYLLLLMREGAGGAERAAAGGSSSFGGGRGGGGGEVLGLRLEPLGRTPAASTISYLDSGVVFVGSSFGDSQLIRLHSTPPDPAQPDSFVEVIDSQANLGPIVDFAVVDLERQGQGQIVTCSGAGVDGSLRIVRNGIGVVEQALVELPGIKGMWSLRKTFMDTFDTYLVLTFAGETRVLGMNSDDELDEAELPGFNSAALTLCCANTLHDQFLQVTASGVRLVDSMTQQLAAQWEPDGGERITVAAASPSQLVVAVGGRTLVYLELGEGSVTEKGRLQLEADIACLDITPSGSSNERAEAVAVGTWAMQAHVCELPSLRQLVSEKLPTDVIPRSVLFAQFEGDTYLLYGLGDGQLVNYRLDGGGLVDRKKIALGTKPILLRTFRSRGAAAVFAASDRPTVIYSANRKLLYSNLNENEVGHMAPFNTAAFPDSLALGKQESLLIGTIDDIQKLHVRTVPLGEQPRRIAHQESSRTFAVTCTKATISGEGGDSVRLVDEQTFELLDRLQLQQHELACSVCSTKLGDDPAVYYIVGTAFAPPDEPEPTKGRIFVLAASGGKLNIVCEKETRGAVYALTEFQGRLLAGINSRVQMYKWSEPSDGLRGLVPECSHAGHVLALYLATRGDLVVVGDLMKSIQLLVWKEAEGSLELRARDFHPNWMSAVTVLDDDTYLGAENSYNLFTVRRNADAATDEERSRLETVGRYHLGEFVNRFQHGSLVMRLPDSELSQIPTVLFGTINGVIGVVASLPHAQYQLLEGMQEAMRKVVKGVGGFDHAQWRAFSNQHQPASPATRFVDGDLIEQFLDLKRDSAEAVVAAMGGSATLDSITQLVEELSRLH</sequence>
<evidence type="ECO:0000259" key="13">
    <source>
        <dbReference type="Pfam" id="PF23726"/>
    </source>
</evidence>
<evidence type="ECO:0000259" key="12">
    <source>
        <dbReference type="Pfam" id="PF10433"/>
    </source>
</evidence>
<feature type="domain" description="RSE1/DDB1/CPSF1 C-terminal" evidence="11">
    <location>
        <begin position="773"/>
        <end position="1086"/>
    </location>
</feature>
<dbReference type="InterPro" id="IPR004871">
    <property type="entry name" value="RSE1/DDB1/CPSF1_C"/>
</dbReference>
<reference evidence="14" key="1">
    <citation type="journal article" date="2019" name="Plant J.">
        <title>Chlorella vulgaris genome assembly and annotation reveals the molecular basis for metabolic acclimation to high light conditions.</title>
        <authorList>
            <person name="Cecchin M."/>
            <person name="Marcolungo L."/>
            <person name="Rossato M."/>
            <person name="Girolomoni L."/>
            <person name="Cosentino E."/>
            <person name="Cuine S."/>
            <person name="Li-Beisson Y."/>
            <person name="Delledonne M."/>
            <person name="Ballottari M."/>
        </authorList>
    </citation>
    <scope>NUCLEOTIDE SEQUENCE</scope>
    <source>
        <strain evidence="14">211/11P</strain>
    </source>
</reference>
<evidence type="ECO:0000256" key="9">
    <source>
        <dbReference type="ARBA" id="ARBA00023204"/>
    </source>
</evidence>
<keyword evidence="8" id="KW-0238">DNA-binding</keyword>
<comment type="similarity">
    <text evidence="4">Belongs to the DDB1 family.</text>
</comment>
<protein>
    <recommendedName>
        <fullName evidence="5">DNA damage-binding protein 1</fullName>
    </recommendedName>
</protein>
<evidence type="ECO:0000313" key="14">
    <source>
        <dbReference type="EMBL" id="KAI3429822.1"/>
    </source>
</evidence>
<evidence type="ECO:0000256" key="7">
    <source>
        <dbReference type="ARBA" id="ARBA00022763"/>
    </source>
</evidence>
<evidence type="ECO:0000256" key="6">
    <source>
        <dbReference type="ARBA" id="ARBA00022490"/>
    </source>
</evidence>
<reference evidence="14" key="2">
    <citation type="submission" date="2020-11" db="EMBL/GenBank/DDBJ databases">
        <authorList>
            <person name="Cecchin M."/>
            <person name="Marcolungo L."/>
            <person name="Rossato M."/>
            <person name="Girolomoni L."/>
            <person name="Cosentino E."/>
            <person name="Cuine S."/>
            <person name="Li-Beisson Y."/>
            <person name="Delledonne M."/>
            <person name="Ballottari M."/>
        </authorList>
    </citation>
    <scope>NUCLEOTIDE SEQUENCE</scope>
    <source>
        <strain evidence="14">211/11P</strain>
        <tissue evidence="14">Whole cell</tissue>
    </source>
</reference>
<dbReference type="GO" id="GO:0003677">
    <property type="term" value="F:DNA binding"/>
    <property type="evidence" value="ECO:0007669"/>
    <property type="project" value="UniProtKB-KW"/>
</dbReference>
<dbReference type="GO" id="GO:0005634">
    <property type="term" value="C:nucleus"/>
    <property type="evidence" value="ECO:0007669"/>
    <property type="project" value="UniProtKB-SubCell"/>
</dbReference>
<dbReference type="InterPro" id="IPR050358">
    <property type="entry name" value="RSE1/DDB1/CFT1"/>
</dbReference>
<evidence type="ECO:0000256" key="1">
    <source>
        <dbReference type="ARBA" id="ARBA00004123"/>
    </source>
</evidence>
<dbReference type="EMBL" id="SIDB01000008">
    <property type="protein sequence ID" value="KAI3429822.1"/>
    <property type="molecule type" value="Genomic_DNA"/>
</dbReference>
<evidence type="ECO:0000256" key="8">
    <source>
        <dbReference type="ARBA" id="ARBA00023125"/>
    </source>
</evidence>
<dbReference type="PANTHER" id="PTHR10644">
    <property type="entry name" value="DNA REPAIR/RNA PROCESSING CPSF FAMILY"/>
    <property type="match status" value="1"/>
</dbReference>
<organism evidence="14 15">
    <name type="scientific">Chlorella vulgaris</name>
    <name type="common">Green alga</name>
    <dbReference type="NCBI Taxonomy" id="3077"/>
    <lineage>
        <taxon>Eukaryota</taxon>
        <taxon>Viridiplantae</taxon>
        <taxon>Chlorophyta</taxon>
        <taxon>core chlorophytes</taxon>
        <taxon>Trebouxiophyceae</taxon>
        <taxon>Chlorellales</taxon>
        <taxon>Chlorellaceae</taxon>
        <taxon>Chlorella clade</taxon>
        <taxon>Chlorella</taxon>
    </lineage>
</organism>
<dbReference type="InterPro" id="IPR015943">
    <property type="entry name" value="WD40/YVTN_repeat-like_dom_sf"/>
</dbReference>
<keyword evidence="15" id="KW-1185">Reference proteome</keyword>
<keyword evidence="10" id="KW-0539">Nucleus</keyword>
<evidence type="ECO:0000256" key="2">
    <source>
        <dbReference type="ARBA" id="ARBA00004496"/>
    </source>
</evidence>
<dbReference type="OrthoDB" id="433457at2759"/>
<comment type="pathway">
    <text evidence="3">Protein modification; protein ubiquitination.</text>
</comment>
<accession>A0A9D4TMX0</accession>
<evidence type="ECO:0000256" key="4">
    <source>
        <dbReference type="ARBA" id="ARBA00007453"/>
    </source>
</evidence>
<keyword evidence="6" id="KW-0963">Cytoplasm</keyword>
<evidence type="ECO:0000256" key="3">
    <source>
        <dbReference type="ARBA" id="ARBA00004906"/>
    </source>
</evidence>
<dbReference type="Pfam" id="PF23726">
    <property type="entry name" value="Beta-prop_RSE1_2nd"/>
    <property type="match status" value="1"/>
</dbReference>
<dbReference type="InterPro" id="IPR036322">
    <property type="entry name" value="WD40_repeat_dom_sf"/>
</dbReference>
<feature type="domain" description="RSE1/DDB1/CPSF1 second beta-propeller" evidence="13">
    <location>
        <begin position="423"/>
        <end position="727"/>
    </location>
</feature>
<evidence type="ECO:0000313" key="15">
    <source>
        <dbReference type="Proteomes" id="UP001055712"/>
    </source>
</evidence>
<dbReference type="Pfam" id="PF03178">
    <property type="entry name" value="CPSF_A"/>
    <property type="match status" value="1"/>
</dbReference>
<dbReference type="AlphaFoldDB" id="A0A9D4TMX0"/>
<proteinExistence type="inferred from homology"/>
<dbReference type="Gene3D" id="1.10.150.910">
    <property type="match status" value="1"/>
</dbReference>